<dbReference type="OrthoDB" id="269774at2"/>
<evidence type="ECO:0000313" key="8">
    <source>
        <dbReference type="EMBL" id="PTQ09843.1"/>
    </source>
</evidence>
<evidence type="ECO:0000259" key="7">
    <source>
        <dbReference type="PROSITE" id="PS51471"/>
    </source>
</evidence>
<evidence type="ECO:0000256" key="3">
    <source>
        <dbReference type="ARBA" id="ARBA00022896"/>
    </source>
</evidence>
<dbReference type="EMBL" id="NWBU01000010">
    <property type="protein sequence ID" value="PTQ09843.1"/>
    <property type="molecule type" value="Genomic_DNA"/>
</dbReference>
<keyword evidence="6" id="KW-0408">Iron</keyword>
<evidence type="ECO:0000256" key="6">
    <source>
        <dbReference type="ARBA" id="ARBA00023004"/>
    </source>
</evidence>
<keyword evidence="3" id="KW-0847">Vitamin C</keyword>
<keyword evidence="4" id="KW-0223">Dioxygenase</keyword>
<dbReference type="GO" id="GO:0016705">
    <property type="term" value="F:oxidoreductase activity, acting on paired donors, with incorporation or reduction of molecular oxygen"/>
    <property type="evidence" value="ECO:0007669"/>
    <property type="project" value="InterPro"/>
</dbReference>
<dbReference type="PROSITE" id="PS51471">
    <property type="entry name" value="FE2OG_OXY"/>
    <property type="match status" value="1"/>
</dbReference>
<proteinExistence type="predicted"/>
<evidence type="ECO:0000256" key="5">
    <source>
        <dbReference type="ARBA" id="ARBA00023002"/>
    </source>
</evidence>
<comment type="caution">
    <text evidence="8">The sequence shown here is derived from an EMBL/GenBank/DDBJ whole genome shotgun (WGS) entry which is preliminary data.</text>
</comment>
<dbReference type="InterPro" id="IPR044862">
    <property type="entry name" value="Pro_4_hyd_alph_FE2OG_OXY"/>
</dbReference>
<dbReference type="InterPro" id="IPR045054">
    <property type="entry name" value="P4HA-like"/>
</dbReference>
<dbReference type="InterPro" id="IPR005123">
    <property type="entry name" value="Oxoglu/Fe-dep_dioxygenase_dom"/>
</dbReference>
<feature type="domain" description="Fe2OG dioxygenase" evidence="7">
    <location>
        <begin position="94"/>
        <end position="203"/>
    </location>
</feature>
<evidence type="ECO:0000256" key="2">
    <source>
        <dbReference type="ARBA" id="ARBA00022723"/>
    </source>
</evidence>
<evidence type="ECO:0000256" key="1">
    <source>
        <dbReference type="ARBA" id="ARBA00001961"/>
    </source>
</evidence>
<dbReference type="PANTHER" id="PTHR10869">
    <property type="entry name" value="PROLYL 4-HYDROXYLASE ALPHA SUBUNIT"/>
    <property type="match status" value="1"/>
</dbReference>
<dbReference type="GO" id="GO:0051213">
    <property type="term" value="F:dioxygenase activity"/>
    <property type="evidence" value="ECO:0007669"/>
    <property type="project" value="UniProtKB-KW"/>
</dbReference>
<dbReference type="InterPro" id="IPR006620">
    <property type="entry name" value="Pro_4_hyd_alph"/>
</dbReference>
<dbReference type="GO" id="GO:0031418">
    <property type="term" value="F:L-ascorbic acid binding"/>
    <property type="evidence" value="ECO:0007669"/>
    <property type="project" value="UniProtKB-KW"/>
</dbReference>
<dbReference type="Pfam" id="PF13640">
    <property type="entry name" value="2OG-FeII_Oxy_3"/>
    <property type="match status" value="1"/>
</dbReference>
<evidence type="ECO:0000313" key="9">
    <source>
        <dbReference type="Proteomes" id="UP000244162"/>
    </source>
</evidence>
<dbReference type="RefSeq" id="WP_107968196.1">
    <property type="nucleotide sequence ID" value="NZ_NWBU01000010.1"/>
</dbReference>
<reference evidence="8 9" key="1">
    <citation type="submission" date="2017-09" db="EMBL/GenBank/DDBJ databases">
        <title>Sphingomonas panjinensis sp.nov., isolated from oil-contaminated soil.</title>
        <authorList>
            <person name="Wang L."/>
            <person name="Chen L."/>
        </authorList>
    </citation>
    <scope>NUCLEOTIDE SEQUENCE [LARGE SCALE GENOMIC DNA]</scope>
    <source>
        <strain evidence="8 9">FW-11</strain>
    </source>
</reference>
<dbReference type="GO" id="GO:0005506">
    <property type="term" value="F:iron ion binding"/>
    <property type="evidence" value="ECO:0007669"/>
    <property type="project" value="InterPro"/>
</dbReference>
<gene>
    <name evidence="8" type="ORF">CLG96_11775</name>
</gene>
<name>A0A2T5FVP0_9SPHN</name>
<evidence type="ECO:0000256" key="4">
    <source>
        <dbReference type="ARBA" id="ARBA00022964"/>
    </source>
</evidence>
<dbReference type="AlphaFoldDB" id="A0A2T5FVP0"/>
<dbReference type="SMART" id="SM00702">
    <property type="entry name" value="P4Hc"/>
    <property type="match status" value="1"/>
</dbReference>
<keyword evidence="5" id="KW-0560">Oxidoreductase</keyword>
<accession>A0A2T5FVP0</accession>
<keyword evidence="2" id="KW-0479">Metal-binding</keyword>
<dbReference type="Gene3D" id="2.60.120.620">
    <property type="entry name" value="q2cbj1_9rhob like domain"/>
    <property type="match status" value="1"/>
</dbReference>
<dbReference type="Proteomes" id="UP000244162">
    <property type="component" value="Unassembled WGS sequence"/>
</dbReference>
<dbReference type="PANTHER" id="PTHR10869:SF246">
    <property type="entry name" value="TRANSMEMBRANE PROLYL 4-HYDROXYLASE"/>
    <property type="match status" value="1"/>
</dbReference>
<sequence length="208" mass="23166">MNGTAMERSAAFAGAQRLPSSKLELFIRRDFLTPDECAGLIDAIDAGRRPSLIADDQGDALFRTSETCDLDPAAPLIATIDARIAAFAGLDPLHGEPMQGQRYAVGQEFKLHTDYFEPTGLDYARFCAETGQRTWTVMIYLNQPDAGGATRFKVPDKIVQPETGKLLCWNNLLPDGRPNPATLHQGMKVRRGVKYIVTKWYRERPRPK</sequence>
<protein>
    <submittedName>
        <fullName evidence="8">Oxygenase</fullName>
    </submittedName>
</protein>
<keyword evidence="9" id="KW-1185">Reference proteome</keyword>
<comment type="cofactor">
    <cofactor evidence="1">
        <name>L-ascorbate</name>
        <dbReference type="ChEBI" id="CHEBI:38290"/>
    </cofactor>
</comment>
<organism evidence="8 9">
    <name type="scientific">Sphingomonas oleivorans</name>
    <dbReference type="NCBI Taxonomy" id="1735121"/>
    <lineage>
        <taxon>Bacteria</taxon>
        <taxon>Pseudomonadati</taxon>
        <taxon>Pseudomonadota</taxon>
        <taxon>Alphaproteobacteria</taxon>
        <taxon>Sphingomonadales</taxon>
        <taxon>Sphingomonadaceae</taxon>
        <taxon>Sphingomonas</taxon>
    </lineage>
</organism>